<reference evidence="1" key="1">
    <citation type="submission" date="2020-12" db="EMBL/GenBank/DDBJ databases">
        <title>Prauserella sp. ASG 168, a novel actinomycete isolated from cave rock.</title>
        <authorList>
            <person name="Suriyachadkun C."/>
        </authorList>
    </citation>
    <scope>NUCLEOTIDE SEQUENCE</scope>
    <source>
        <strain evidence="1">ASG 168</strain>
    </source>
</reference>
<dbReference type="EMBL" id="JAENJH010000002">
    <property type="protein sequence ID" value="MBK1785119.1"/>
    <property type="molecule type" value="Genomic_DNA"/>
</dbReference>
<dbReference type="RefSeq" id="WP_200318008.1">
    <property type="nucleotide sequence ID" value="NZ_JAENJH010000002.1"/>
</dbReference>
<protein>
    <submittedName>
        <fullName evidence="1">Uncharacterized protein</fullName>
    </submittedName>
</protein>
<accession>A0A934QT00</accession>
<sequence>MTTATDVQALHEYGLTFHQTAPLRRAGITTTEQLAELVDEHRATPTGSQLSDVSGMGAQRIAAVCAAAEAWRAARPT</sequence>
<name>A0A934QT00_9PSEU</name>
<keyword evidence="2" id="KW-1185">Reference proteome</keyword>
<dbReference type="Proteomes" id="UP000635245">
    <property type="component" value="Unassembled WGS sequence"/>
</dbReference>
<organism evidence="1 2">
    <name type="scientific">Prauserella cavernicola</name>
    <dbReference type="NCBI Taxonomy" id="2800127"/>
    <lineage>
        <taxon>Bacteria</taxon>
        <taxon>Bacillati</taxon>
        <taxon>Actinomycetota</taxon>
        <taxon>Actinomycetes</taxon>
        <taxon>Pseudonocardiales</taxon>
        <taxon>Pseudonocardiaceae</taxon>
        <taxon>Prauserella</taxon>
    </lineage>
</organism>
<evidence type="ECO:0000313" key="2">
    <source>
        <dbReference type="Proteomes" id="UP000635245"/>
    </source>
</evidence>
<proteinExistence type="predicted"/>
<comment type="caution">
    <text evidence="1">The sequence shown here is derived from an EMBL/GenBank/DDBJ whole genome shotgun (WGS) entry which is preliminary data.</text>
</comment>
<evidence type="ECO:0000313" key="1">
    <source>
        <dbReference type="EMBL" id="MBK1785119.1"/>
    </source>
</evidence>
<dbReference type="AlphaFoldDB" id="A0A934QT00"/>
<gene>
    <name evidence="1" type="ORF">JHE00_12360</name>
</gene>